<keyword evidence="3" id="KW-1185">Reference proteome</keyword>
<evidence type="ECO:0000313" key="3">
    <source>
        <dbReference type="Proteomes" id="UP000596387"/>
    </source>
</evidence>
<dbReference type="Pfam" id="PF19631">
    <property type="entry name" value="Trypco2"/>
    <property type="match status" value="1"/>
</dbReference>
<protein>
    <recommendedName>
        <fullName evidence="1">Trypsin-co-occurring domain-containing protein</fullName>
    </recommendedName>
</protein>
<evidence type="ECO:0000313" key="2">
    <source>
        <dbReference type="EMBL" id="QRF68063.1"/>
    </source>
</evidence>
<gene>
    <name evidence="2" type="ORF">GQA70_18170</name>
</gene>
<dbReference type="EMBL" id="CP047166">
    <property type="protein sequence ID" value="QRF68063.1"/>
    <property type="molecule type" value="Genomic_DNA"/>
</dbReference>
<dbReference type="RefSeq" id="WP_023850315.1">
    <property type="nucleotide sequence ID" value="NZ_CP047166.1"/>
</dbReference>
<reference evidence="2 3" key="1">
    <citation type="submission" date="2019-12" db="EMBL/GenBank/DDBJ databases">
        <title>Complete Genome Sequence of a Quorum-Sensing Bacterium,Rhodobacteraceae bacterium C31, Isolated from a marine microalgae symbiotic bacteria.</title>
        <authorList>
            <person name="Zhang Y."/>
        </authorList>
    </citation>
    <scope>NUCLEOTIDE SEQUENCE [LARGE SCALE GENOMIC DNA]</scope>
    <source>
        <strain evidence="2 3">C31</strain>
    </source>
</reference>
<dbReference type="Proteomes" id="UP000596387">
    <property type="component" value="Chromosome"/>
</dbReference>
<name>A0ABX7FEE2_9RHOB</name>
<organism evidence="2 3">
    <name type="scientific">Ponticoccus alexandrii</name>
    <dbReference type="NCBI Taxonomy" id="1943633"/>
    <lineage>
        <taxon>Bacteria</taxon>
        <taxon>Pseudomonadati</taxon>
        <taxon>Pseudomonadota</taxon>
        <taxon>Alphaproteobacteria</taxon>
        <taxon>Rhodobacterales</taxon>
        <taxon>Roseobacteraceae</taxon>
        <taxon>Ponticoccus</taxon>
    </lineage>
</organism>
<feature type="domain" description="Trypsin-co-occurring" evidence="1">
    <location>
        <begin position="2"/>
        <end position="82"/>
    </location>
</feature>
<sequence length="94" mass="10333">MKLSSFIEKSLLEVLEGVRKASEQDLAIAPGRVDDKIVWTERLVEFEVNVEVETAAKGGGKILSVIDVGGDLKRASSHKLKFSVPVHMNVQKET</sequence>
<dbReference type="InterPro" id="IPR045608">
    <property type="entry name" value="Trypco2"/>
</dbReference>
<evidence type="ECO:0000259" key="1">
    <source>
        <dbReference type="Pfam" id="PF19631"/>
    </source>
</evidence>
<accession>A0ABX7FEE2</accession>
<proteinExistence type="predicted"/>